<reference evidence="1 2" key="1">
    <citation type="submission" date="2020-02" db="EMBL/GenBank/DDBJ databases">
        <authorList>
            <person name="Criscuolo A."/>
        </authorList>
    </citation>
    <scope>NUCLEOTIDE SEQUENCE [LARGE SCALE GENOMIC DNA]</scope>
    <source>
        <strain evidence="1">CECT7796</strain>
    </source>
</reference>
<dbReference type="EMBL" id="CADCST010000157">
    <property type="protein sequence ID" value="CAA9203013.1"/>
    <property type="molecule type" value="Genomic_DNA"/>
</dbReference>
<name>A0ABM8KPT4_9FLAO</name>
<sequence>MITSPVIPSASALYFLIILRLKIPVATALTSSISAAISCTLGKHYHLPKYYHY</sequence>
<evidence type="ECO:0008006" key="3">
    <source>
        <dbReference type="Google" id="ProtNLM"/>
    </source>
</evidence>
<proteinExistence type="predicted"/>
<protein>
    <recommendedName>
        <fullName evidence="3">TRAP C4-dicarboxylate transport system permease DctM subunit domain-containing protein</fullName>
    </recommendedName>
</protein>
<gene>
    <name evidence="1" type="ORF">FLACOL7796_04566</name>
</gene>
<organism evidence="1 2">
    <name type="scientific">Flavobacterium collinsii</name>
    <dbReference type="NCBI Taxonomy" id="1114861"/>
    <lineage>
        <taxon>Bacteria</taxon>
        <taxon>Pseudomonadati</taxon>
        <taxon>Bacteroidota</taxon>
        <taxon>Flavobacteriia</taxon>
        <taxon>Flavobacteriales</taxon>
        <taxon>Flavobacteriaceae</taxon>
        <taxon>Flavobacterium</taxon>
    </lineage>
</organism>
<accession>A0ABM8KPT4</accession>
<evidence type="ECO:0000313" key="2">
    <source>
        <dbReference type="Proteomes" id="UP000474567"/>
    </source>
</evidence>
<keyword evidence="2" id="KW-1185">Reference proteome</keyword>
<dbReference type="Proteomes" id="UP000474567">
    <property type="component" value="Unassembled WGS sequence"/>
</dbReference>
<comment type="caution">
    <text evidence="1">The sequence shown here is derived from an EMBL/GenBank/DDBJ whole genome shotgun (WGS) entry which is preliminary data.</text>
</comment>
<evidence type="ECO:0000313" key="1">
    <source>
        <dbReference type="EMBL" id="CAA9203013.1"/>
    </source>
</evidence>